<keyword evidence="4" id="KW-1185">Reference proteome</keyword>
<protein>
    <submittedName>
        <fullName evidence="3">Type II toxin-antitoxin system ParD family antitoxin</fullName>
    </submittedName>
</protein>
<evidence type="ECO:0000313" key="3">
    <source>
        <dbReference type="EMBL" id="RDJ26708.1"/>
    </source>
</evidence>
<dbReference type="OrthoDB" id="514770at2"/>
<dbReference type="InterPro" id="IPR022789">
    <property type="entry name" value="ParD"/>
</dbReference>
<organism evidence="3 4">
    <name type="scientific">Bosea caraganae</name>
    <dbReference type="NCBI Taxonomy" id="2763117"/>
    <lineage>
        <taxon>Bacteria</taxon>
        <taxon>Pseudomonadati</taxon>
        <taxon>Pseudomonadota</taxon>
        <taxon>Alphaproteobacteria</taxon>
        <taxon>Hyphomicrobiales</taxon>
        <taxon>Boseaceae</taxon>
        <taxon>Bosea</taxon>
    </lineage>
</organism>
<dbReference type="RefSeq" id="WP_114828592.1">
    <property type="nucleotide sequence ID" value="NZ_QQTO01000001.1"/>
</dbReference>
<dbReference type="GO" id="GO:0006355">
    <property type="term" value="P:regulation of DNA-templated transcription"/>
    <property type="evidence" value="ECO:0007669"/>
    <property type="project" value="InterPro"/>
</dbReference>
<sequence length="96" mass="10582">MRSTTSLSITLPHEMAQMVKDKVASGEYASESEVIRDGLRTLQARDAALETWLREEVVPAYEAYRADPSRAIPAEQVMAGLEARYDAKKKPASGRG</sequence>
<accession>A0A370L8I4</accession>
<dbReference type="AlphaFoldDB" id="A0A370L8I4"/>
<dbReference type="Proteomes" id="UP000255207">
    <property type="component" value="Unassembled WGS sequence"/>
</dbReference>
<evidence type="ECO:0000256" key="1">
    <source>
        <dbReference type="ARBA" id="ARBA00008580"/>
    </source>
</evidence>
<dbReference type="PANTHER" id="PTHR36582:SF2">
    <property type="entry name" value="ANTITOXIN PARD"/>
    <property type="match status" value="1"/>
</dbReference>
<reference evidence="4" key="1">
    <citation type="submission" date="2018-07" db="EMBL/GenBank/DDBJ databases">
        <authorList>
            <person name="Safronova V.I."/>
            <person name="Chirak E.R."/>
            <person name="Sazanova A.L."/>
        </authorList>
    </citation>
    <scope>NUCLEOTIDE SEQUENCE [LARGE SCALE GENOMIC DNA]</scope>
    <source>
        <strain evidence="4">RCAM04685</strain>
    </source>
</reference>
<comment type="caution">
    <text evidence="3">The sequence shown here is derived from an EMBL/GenBank/DDBJ whole genome shotgun (WGS) entry which is preliminary data.</text>
</comment>
<gene>
    <name evidence="3" type="ORF">DWE98_07595</name>
</gene>
<dbReference type="Pfam" id="PF03693">
    <property type="entry name" value="ParD_antitoxin"/>
    <property type="match status" value="1"/>
</dbReference>
<comment type="similarity">
    <text evidence="1">Belongs to the ParD antitoxin family.</text>
</comment>
<name>A0A370L8I4_9HYPH</name>
<proteinExistence type="inferred from homology"/>
<dbReference type="Gene3D" id="6.10.10.120">
    <property type="entry name" value="Antitoxin ParD1-like"/>
    <property type="match status" value="1"/>
</dbReference>
<dbReference type="InterPro" id="IPR010985">
    <property type="entry name" value="Ribbon_hlx_hlx"/>
</dbReference>
<dbReference type="InterPro" id="IPR038296">
    <property type="entry name" value="ParD_sf"/>
</dbReference>
<evidence type="ECO:0000256" key="2">
    <source>
        <dbReference type="ARBA" id="ARBA00022649"/>
    </source>
</evidence>
<keyword evidence="2" id="KW-1277">Toxin-antitoxin system</keyword>
<evidence type="ECO:0000313" key="4">
    <source>
        <dbReference type="Proteomes" id="UP000255207"/>
    </source>
</evidence>
<dbReference type="SUPFAM" id="SSF47598">
    <property type="entry name" value="Ribbon-helix-helix"/>
    <property type="match status" value="1"/>
</dbReference>
<dbReference type="NCBIfam" id="TIGR02606">
    <property type="entry name" value="antidote_CC2985"/>
    <property type="match status" value="1"/>
</dbReference>
<dbReference type="CDD" id="cd22231">
    <property type="entry name" value="RHH_NikR_HicB-like"/>
    <property type="match status" value="1"/>
</dbReference>
<dbReference type="PANTHER" id="PTHR36582">
    <property type="entry name" value="ANTITOXIN PARD"/>
    <property type="match status" value="1"/>
</dbReference>
<dbReference type="EMBL" id="QQTP01000003">
    <property type="protein sequence ID" value="RDJ26708.1"/>
    <property type="molecule type" value="Genomic_DNA"/>
</dbReference>